<dbReference type="InterPro" id="IPR010998">
    <property type="entry name" value="Integrase_recombinase_N"/>
</dbReference>
<feature type="compositionally biased region" description="Low complexity" evidence="3">
    <location>
        <begin position="73"/>
        <end position="90"/>
    </location>
</feature>
<comment type="caution">
    <text evidence="5">The sequence shown here is derived from an EMBL/GenBank/DDBJ whole genome shotgun (WGS) entry which is preliminary data.</text>
</comment>
<feature type="region of interest" description="Disordered" evidence="3">
    <location>
        <begin position="1494"/>
        <end position="1564"/>
    </location>
</feature>
<dbReference type="Proteomes" id="UP001152797">
    <property type="component" value="Unassembled WGS sequence"/>
</dbReference>
<dbReference type="EMBL" id="CAMXCT010000035">
    <property type="protein sequence ID" value="CAI3972787.1"/>
    <property type="molecule type" value="Genomic_DNA"/>
</dbReference>
<keyword evidence="2" id="KW-0479">Metal-binding</keyword>
<reference evidence="5" key="1">
    <citation type="submission" date="2022-10" db="EMBL/GenBank/DDBJ databases">
        <authorList>
            <person name="Chen Y."/>
            <person name="Dougan E. K."/>
            <person name="Chan C."/>
            <person name="Rhodes N."/>
            <person name="Thang M."/>
        </authorList>
    </citation>
    <scope>NUCLEOTIDE SEQUENCE</scope>
</reference>
<feature type="zinc finger region" description="C3H1-type" evidence="2">
    <location>
        <begin position="1576"/>
        <end position="1604"/>
    </location>
</feature>
<feature type="region of interest" description="Disordered" evidence="3">
    <location>
        <begin position="17"/>
        <end position="121"/>
    </location>
</feature>
<keyword evidence="2" id="KW-0862">Zinc</keyword>
<feature type="domain" description="C3H1-type" evidence="4">
    <location>
        <begin position="1576"/>
        <end position="1604"/>
    </location>
</feature>
<evidence type="ECO:0000256" key="1">
    <source>
        <dbReference type="ARBA" id="ARBA00023125"/>
    </source>
</evidence>
<feature type="non-terminal residue" evidence="5">
    <location>
        <position position="2458"/>
    </location>
</feature>
<accession>A0A9P1FGB5</accession>
<protein>
    <recommendedName>
        <fullName evidence="4">C3H1-type domain-containing protein</fullName>
    </recommendedName>
</protein>
<feature type="non-terminal residue" evidence="5">
    <location>
        <position position="1"/>
    </location>
</feature>
<evidence type="ECO:0000313" key="5">
    <source>
        <dbReference type="EMBL" id="CAI3972787.1"/>
    </source>
</evidence>
<keyword evidence="2" id="KW-0863">Zinc-finger</keyword>
<keyword evidence="1" id="KW-0238">DNA-binding</keyword>
<proteinExistence type="predicted"/>
<sequence length="2458" mass="270754">MLFAILASKIKAVITSRRAQGSIRPEDSVSSASWSVVHDGQHGGSISGNVQSFGHAQGGGQASAPKAPPPGFAPAGPAYGMAPDQPAQADTDSDDAPPPDMSGAFVQPATSGPAQQFPVAAPATQAARQVLGSAQKQAEKLAAQKARAKKRGGRGVKWGQMPGANAQNWQLPPFVQQLGAKEDERSVLIIDSRDKRIQSPYQGWPLDEILLNAQSGVNILSDRQLIRSPNSGYHMNLFYVRTIDGYKFILVGSMTSYGTVPCAQWDSATGEVMKHQAFQPFRWPLMTNESSTWVDVKVKIEGDLLLHLELRGYRSDADMTVQMNYLNDVGGRLYACSDGGVVVAMDFPLCHFEIRLTATSSADSIGMDADRLEFRFRSSGDTIDVACSQVVVPSTWLVVSRVSGPTLIKNARWCRENHARIEGPDQTMQLSQLAGVHAHWTASIEAATVQEVGPRIGAVDVGTHPANLHLTCESPLFKAEHKIVPKEALALQDHDVDFELSMAVLPPVTGGPSVVPLASTSGLLRDLAGSSRQSIPVAPKTNAEVSVNEPGQASEATSRAGGTVQVQRRSLEVRMAESMATAAVTPQAFLDHVDQAVSGYQPAPRGQPRSFGPPPVVEEVVEAVLKSPYADLAFVSAMEVRTAPEFVVKVFEWSSSLEPDCKEVLLENKLMLEQYWSLAGSIEKAFFASTAQQLGFGLCDPVAVTLSAEAARARWAIAMRSLVEKPAQPPRKLLKKDSNELSPTPLLDQENAARLKWAGKLEAIGQRAGECSKLLQDTANSQGLSPAETVKLRQMVLSSGAPRTMSAHITAWERFEEWATSIGQDVFPLTHDLLLKYALALDERECGPTVLPSFRTSVKWVTSKLAIECPDLAHPAILAVQSEIINKRAATLKEAAPFPIEVVGCMELLVVDDKEPDPARLFVWWWLCMIFASLRFDDATHVKPKELIMEEQGLFGVAWQTKVERKRRGTKFIVPKVGFKTGEWLEAGWQIFQKEDMERDFWLRDLNTRSEFRDAPAAYQRSLQWVRFFAKYAINQHFQGTELRMKELISALPQITAHSARVTLLDAAVHAGRSTEEIGLQANWKNPGPLVLKYSQEHPLEEVEDAVLDEQDEASLTEVQFYVKTNGRSSHDYRYHCPQLGNDEVLACGRVELAECTEVGSTLPDVSVFCKHCARARPDLASRCFSAFGRAPGTAFYKIPDLPLRQIFGRQRVSEDLCKLAADSGLLNVETLATLGDTIAAVKTSIRTIVADPAKLGTDAPAQELALTNLAAVWKTCSTMQDHFAARRAKMEEDPSKVPEIPGEDHAEFRDTFVARHPDVLLPLHREPHRKFVERVQRDYLVHGFVHFYEVGEIRTRNEQIAQKSGISKNAEDLLRVVMVDQPVSASSETQVMDKLHAFFITLEYLNICEFTVQAGPLKYLAELEEWRHENRGLALLLTVDTLIRKKVHRVSSDQRKKFTSFSAALLEVLTNHKQLWNDARSSAELDKFRQALTGSAAPATPAKKRSRSRSQSTMKVSPKAKKNKQRRARQKQVLQKAKALVASHGPPDRAEGKKAAARDERVPAKEWQKITSFKYGGPKRCPFYNCSLGCRFGDQCRQKHACVDLDRPPGSWSSDPAEHSDVGCRSGSTLRPATSSPCSPKNWSDPVDLAALQVEGPFFLELFAGKAGISEAVLLQGVPILPPVDIVISDMVAAPVDIVDWKFWNKILSVVMAGLVFFLHCGTPCNTFTSARKNDGGPPPLRSALEPMGLQDLSVDNWALVFLGNIFLLRTAEACRLVFDLGGNFSIANPLLSLMWQTTVMQQLISETRALALDFDQCAFGAPSVKPTRRLRSTLGRYVQPLPWTSACSTGTPWRISAHHLASPPRRPIVSVSLAHRQADTALKAQWAGYQLKRGAAKPLLEVELEPGQAVRAAMLAIHPFTVEAPLPDPARQALNNLARPASVVVQERHQLLAYWEHRARALLPRSVALIRQQPDPALRKLLLGVDDGSEPVLGQVCHVELYAEMLQACNCVDQDLPAFLLHGFPIVGPIAPTGRWPPYTKTQKALPVQDALKRAWALRRKIISRVDGVPVSENLRKIWEASIEDAAEGSCLGPFSEEAQVSEVLDCEDWIPTQRFEVVQKNKVRGCDSATTNMINQITVITEKLQLPSTDSNVAALRQLRSLKPDDDLVGWVLDERKAYRQSVRPDQRKFSVICLKNPESGVPNFFIMVGHSFGLVSAVYNYNRRSAAINEFLVSIFGLVAFSFYDDKYGFEPAGTAPSAREVAECVHFWLGAKFDQKKLQLSSTPTILGVTYNLEKLQLEIKSDRKDEIASEIDSILKSGLLDPGPAGKLKGKLMFGASQLWGKVGRAFLRVISERQYLRFPIKNEFALDAPLQEALLQWKKLVIAGPPRPIDLICSKPADAVIFTDGFTPDPRSSEKLPDRVGADVILLIDSEAVEGMLFAILASKIKAVITS</sequence>
<evidence type="ECO:0000313" key="7">
    <source>
        <dbReference type="Proteomes" id="UP001152797"/>
    </source>
</evidence>
<gene>
    <name evidence="5" type="ORF">C1SCF055_LOCUS1343</name>
</gene>
<dbReference type="InterPro" id="IPR000571">
    <property type="entry name" value="Znf_CCCH"/>
</dbReference>
<evidence type="ECO:0000313" key="6">
    <source>
        <dbReference type="EMBL" id="CAL1126162.1"/>
    </source>
</evidence>
<feature type="region of interest" description="Disordered" evidence="3">
    <location>
        <begin position="143"/>
        <end position="163"/>
    </location>
</feature>
<keyword evidence="7" id="KW-1185">Reference proteome</keyword>
<name>A0A9P1FGB5_9DINO</name>
<feature type="region of interest" description="Disordered" evidence="3">
    <location>
        <begin position="531"/>
        <end position="565"/>
    </location>
</feature>
<feature type="compositionally biased region" description="Basic residues" evidence="3">
    <location>
        <begin position="1519"/>
        <end position="1531"/>
    </location>
</feature>
<dbReference type="EMBL" id="CAMXCT020000035">
    <property type="protein sequence ID" value="CAL1126162.1"/>
    <property type="molecule type" value="Genomic_DNA"/>
</dbReference>
<feature type="compositionally biased region" description="Polar residues" evidence="3">
    <location>
        <begin position="543"/>
        <end position="557"/>
    </location>
</feature>
<dbReference type="GO" id="GO:0003677">
    <property type="term" value="F:DNA binding"/>
    <property type="evidence" value="ECO:0007669"/>
    <property type="project" value="UniProtKB-KW"/>
</dbReference>
<evidence type="ECO:0000256" key="3">
    <source>
        <dbReference type="SAM" id="MobiDB-lite"/>
    </source>
</evidence>
<reference evidence="6" key="2">
    <citation type="submission" date="2024-04" db="EMBL/GenBank/DDBJ databases">
        <authorList>
            <person name="Chen Y."/>
            <person name="Shah S."/>
            <person name="Dougan E. K."/>
            <person name="Thang M."/>
            <person name="Chan C."/>
        </authorList>
    </citation>
    <scope>NUCLEOTIDE SEQUENCE [LARGE SCALE GENOMIC DNA]</scope>
</reference>
<dbReference type="PROSITE" id="PS50103">
    <property type="entry name" value="ZF_C3H1"/>
    <property type="match status" value="1"/>
</dbReference>
<dbReference type="GO" id="GO:0008270">
    <property type="term" value="F:zinc ion binding"/>
    <property type="evidence" value="ECO:0007669"/>
    <property type="project" value="UniProtKB-KW"/>
</dbReference>
<dbReference type="EMBL" id="CAMXCT030000035">
    <property type="protein sequence ID" value="CAL4760099.1"/>
    <property type="molecule type" value="Genomic_DNA"/>
</dbReference>
<evidence type="ECO:0000256" key="2">
    <source>
        <dbReference type="PROSITE-ProRule" id="PRU00723"/>
    </source>
</evidence>
<organism evidence="5">
    <name type="scientific">Cladocopium goreaui</name>
    <dbReference type="NCBI Taxonomy" id="2562237"/>
    <lineage>
        <taxon>Eukaryota</taxon>
        <taxon>Sar</taxon>
        <taxon>Alveolata</taxon>
        <taxon>Dinophyceae</taxon>
        <taxon>Suessiales</taxon>
        <taxon>Symbiodiniaceae</taxon>
        <taxon>Cladocopium</taxon>
    </lineage>
</organism>
<dbReference type="Gene3D" id="1.10.150.130">
    <property type="match status" value="1"/>
</dbReference>
<dbReference type="OrthoDB" id="419294at2759"/>
<evidence type="ECO:0000259" key="4">
    <source>
        <dbReference type="PROSITE" id="PS50103"/>
    </source>
</evidence>
<feature type="compositionally biased region" description="Basic and acidic residues" evidence="3">
    <location>
        <begin position="1547"/>
        <end position="1564"/>
    </location>
</feature>